<dbReference type="EMBL" id="OUUW01000001">
    <property type="protein sequence ID" value="SPP73067.1"/>
    <property type="molecule type" value="Genomic_DNA"/>
</dbReference>
<dbReference type="InterPro" id="IPR015399">
    <property type="entry name" value="DUF1977_DnaJ-like"/>
</dbReference>
<feature type="transmembrane region" description="Helical" evidence="6">
    <location>
        <begin position="242"/>
        <end position="260"/>
    </location>
</feature>
<dbReference type="Pfam" id="PF09320">
    <property type="entry name" value="DUF1977"/>
    <property type="match status" value="1"/>
</dbReference>
<evidence type="ECO:0000256" key="3">
    <source>
        <dbReference type="ARBA" id="ARBA00022989"/>
    </source>
</evidence>
<feature type="region of interest" description="Disordered" evidence="5">
    <location>
        <begin position="367"/>
        <end position="386"/>
    </location>
</feature>
<dbReference type="PRINTS" id="PR00625">
    <property type="entry name" value="JDOMAIN"/>
</dbReference>
<evidence type="ECO:0000256" key="4">
    <source>
        <dbReference type="ARBA" id="ARBA00023136"/>
    </source>
</evidence>
<gene>
    <name evidence="8" type="ORF">DGUA_6G000482</name>
</gene>
<feature type="compositionally biased region" description="Basic and acidic residues" evidence="5">
    <location>
        <begin position="374"/>
        <end position="386"/>
    </location>
</feature>
<proteinExistence type="predicted"/>
<dbReference type="OrthoDB" id="66964at2759"/>
<dbReference type="Proteomes" id="UP000268350">
    <property type="component" value="Unassembled WGS sequence"/>
</dbReference>
<dbReference type="GO" id="GO:0071218">
    <property type="term" value="P:cellular response to misfolded protein"/>
    <property type="evidence" value="ECO:0007669"/>
    <property type="project" value="TreeGrafter"/>
</dbReference>
<evidence type="ECO:0000259" key="7">
    <source>
        <dbReference type="PROSITE" id="PS50076"/>
    </source>
</evidence>
<accession>A0A3B0IYW3</accession>
<evidence type="ECO:0000256" key="6">
    <source>
        <dbReference type="SAM" id="Phobius"/>
    </source>
</evidence>
<dbReference type="GO" id="GO:0030544">
    <property type="term" value="F:Hsp70 protein binding"/>
    <property type="evidence" value="ECO:0007669"/>
    <property type="project" value="TreeGrafter"/>
</dbReference>
<keyword evidence="9" id="KW-1185">Reference proteome</keyword>
<dbReference type="OMA" id="LKQNCKQ"/>
<dbReference type="InterPro" id="IPR051100">
    <property type="entry name" value="DnaJ_subfamily_B/C"/>
</dbReference>
<dbReference type="PROSITE" id="PS50076">
    <property type="entry name" value="DNAJ_2"/>
    <property type="match status" value="1"/>
</dbReference>
<dbReference type="AlphaFoldDB" id="A0A3B0IYW3"/>
<dbReference type="PANTHER" id="PTHR43908:SF3">
    <property type="entry name" value="AT29763P-RELATED"/>
    <property type="match status" value="1"/>
</dbReference>
<dbReference type="STRING" id="7266.A0A3B0IYW3"/>
<dbReference type="SUPFAM" id="SSF46565">
    <property type="entry name" value="Chaperone J-domain"/>
    <property type="match status" value="1"/>
</dbReference>
<evidence type="ECO:0000313" key="8">
    <source>
        <dbReference type="EMBL" id="SPP73067.1"/>
    </source>
</evidence>
<dbReference type="Gene3D" id="1.10.287.110">
    <property type="entry name" value="DnaJ domain"/>
    <property type="match status" value="1"/>
</dbReference>
<dbReference type="GO" id="GO:0005789">
    <property type="term" value="C:endoplasmic reticulum membrane"/>
    <property type="evidence" value="ECO:0007669"/>
    <property type="project" value="TreeGrafter"/>
</dbReference>
<keyword evidence="3 6" id="KW-1133">Transmembrane helix</keyword>
<protein>
    <submittedName>
        <fullName evidence="8">Blast:Uncharacterized J domain-containing protein C17A3.05c</fullName>
    </submittedName>
</protein>
<keyword evidence="4 6" id="KW-0472">Membrane</keyword>
<dbReference type="Pfam" id="PF00226">
    <property type="entry name" value="DnaJ"/>
    <property type="match status" value="1"/>
</dbReference>
<name>A0A3B0IYW3_DROGU</name>
<feature type="domain" description="J" evidence="7">
    <location>
        <begin position="128"/>
        <end position="203"/>
    </location>
</feature>
<dbReference type="InterPro" id="IPR036869">
    <property type="entry name" value="J_dom_sf"/>
</dbReference>
<dbReference type="SMART" id="SM00271">
    <property type="entry name" value="DnaJ"/>
    <property type="match status" value="1"/>
</dbReference>
<dbReference type="InterPro" id="IPR001623">
    <property type="entry name" value="DnaJ_domain"/>
</dbReference>
<comment type="subcellular location">
    <subcellularLocation>
        <location evidence="1">Membrane</location>
        <topology evidence="1">Single-pass membrane protein</topology>
    </subcellularLocation>
</comment>
<evidence type="ECO:0000256" key="5">
    <source>
        <dbReference type="SAM" id="MobiDB-lite"/>
    </source>
</evidence>
<evidence type="ECO:0000313" key="9">
    <source>
        <dbReference type="Proteomes" id="UP000268350"/>
    </source>
</evidence>
<dbReference type="CDD" id="cd06257">
    <property type="entry name" value="DnaJ"/>
    <property type="match status" value="1"/>
</dbReference>
<keyword evidence="2 6" id="KW-0812">Transmembrane</keyword>
<evidence type="ECO:0000256" key="2">
    <source>
        <dbReference type="ARBA" id="ARBA00022692"/>
    </source>
</evidence>
<sequence>MPFAFARCWAGMRAYREAAWSEHGDEDHEEMEENEESTMVRSCLDRVVADLCWANYDIALQRISESLSGTTGRGLIGALLEIKNIVIRVRINADGGQSFGPTNQSAALPHAFTAEMLDVVQKVLRCSNHYEVLRLSQNDTYSEAKRSYKRLALRLHPDKNRAPGAEMAFRRISEAVDCLTDHNRRLEYTQDLSMGDSMYDEWEYAEQEQQEEEELAAAPRRPYMAANQRVPQSQVFFQTQHLAVGMVCSLLFMFLVMHVLSTVPEYSFRRSSTHSVARFSHARNIAYYMSPESAAKYTAEQREQLEQQIESVYIEELKLNCQQETRLRDTLLLRVLQADVQNMRQHAEHMPMPACEALHKIGQSSFRPLLQSSHTKEKKETTADKN</sequence>
<organism evidence="8 9">
    <name type="scientific">Drosophila guanche</name>
    <name type="common">Fruit fly</name>
    <dbReference type="NCBI Taxonomy" id="7266"/>
    <lineage>
        <taxon>Eukaryota</taxon>
        <taxon>Metazoa</taxon>
        <taxon>Ecdysozoa</taxon>
        <taxon>Arthropoda</taxon>
        <taxon>Hexapoda</taxon>
        <taxon>Insecta</taxon>
        <taxon>Pterygota</taxon>
        <taxon>Neoptera</taxon>
        <taxon>Endopterygota</taxon>
        <taxon>Diptera</taxon>
        <taxon>Brachycera</taxon>
        <taxon>Muscomorpha</taxon>
        <taxon>Ephydroidea</taxon>
        <taxon>Drosophilidae</taxon>
        <taxon>Drosophila</taxon>
        <taxon>Sophophora</taxon>
    </lineage>
</organism>
<dbReference type="PANTHER" id="PTHR43908">
    <property type="entry name" value="AT29763P-RELATED"/>
    <property type="match status" value="1"/>
</dbReference>
<evidence type="ECO:0000256" key="1">
    <source>
        <dbReference type="ARBA" id="ARBA00004167"/>
    </source>
</evidence>
<reference evidence="9" key="1">
    <citation type="submission" date="2018-01" db="EMBL/GenBank/DDBJ databases">
        <authorList>
            <person name="Alioto T."/>
            <person name="Alioto T."/>
        </authorList>
    </citation>
    <scope>NUCLEOTIDE SEQUENCE [LARGE SCALE GENOMIC DNA]</scope>
</reference>